<accession>A0A9P6E441</accession>
<feature type="region of interest" description="Disordered" evidence="1">
    <location>
        <begin position="1"/>
        <end position="22"/>
    </location>
</feature>
<protein>
    <submittedName>
        <fullName evidence="2">Uncharacterized protein</fullName>
    </submittedName>
</protein>
<evidence type="ECO:0000256" key="1">
    <source>
        <dbReference type="SAM" id="MobiDB-lite"/>
    </source>
</evidence>
<reference evidence="2" key="1">
    <citation type="submission" date="2020-11" db="EMBL/GenBank/DDBJ databases">
        <authorList>
            <consortium name="DOE Joint Genome Institute"/>
            <person name="Ahrendt S."/>
            <person name="Riley R."/>
            <person name="Andreopoulos W."/>
            <person name="Labutti K."/>
            <person name="Pangilinan J."/>
            <person name="Ruiz-Duenas F.J."/>
            <person name="Barrasa J.M."/>
            <person name="Sanchez-Garcia M."/>
            <person name="Camarero S."/>
            <person name="Miyauchi S."/>
            <person name="Serrano A."/>
            <person name="Linde D."/>
            <person name="Babiker R."/>
            <person name="Drula E."/>
            <person name="Ayuso-Fernandez I."/>
            <person name="Pacheco R."/>
            <person name="Padilla G."/>
            <person name="Ferreira P."/>
            <person name="Barriuso J."/>
            <person name="Kellner H."/>
            <person name="Castanera R."/>
            <person name="Alfaro M."/>
            <person name="Ramirez L."/>
            <person name="Pisabarro A.G."/>
            <person name="Kuo A."/>
            <person name="Tritt A."/>
            <person name="Lipzen A."/>
            <person name="He G."/>
            <person name="Yan M."/>
            <person name="Ng V."/>
            <person name="Cullen D."/>
            <person name="Martin F."/>
            <person name="Rosso M.-N."/>
            <person name="Henrissat B."/>
            <person name="Hibbett D."/>
            <person name="Martinez A.T."/>
            <person name="Grigoriev I.V."/>
        </authorList>
    </citation>
    <scope>NUCLEOTIDE SEQUENCE</scope>
    <source>
        <strain evidence="2">CBS 506.95</strain>
    </source>
</reference>
<gene>
    <name evidence="2" type="ORF">CPB83DRAFT_840764</name>
</gene>
<organism evidence="2 3">
    <name type="scientific">Crepidotus variabilis</name>
    <dbReference type="NCBI Taxonomy" id="179855"/>
    <lineage>
        <taxon>Eukaryota</taxon>
        <taxon>Fungi</taxon>
        <taxon>Dikarya</taxon>
        <taxon>Basidiomycota</taxon>
        <taxon>Agaricomycotina</taxon>
        <taxon>Agaricomycetes</taxon>
        <taxon>Agaricomycetidae</taxon>
        <taxon>Agaricales</taxon>
        <taxon>Agaricineae</taxon>
        <taxon>Crepidotaceae</taxon>
        <taxon>Crepidotus</taxon>
    </lineage>
</organism>
<comment type="caution">
    <text evidence="2">The sequence shown here is derived from an EMBL/GenBank/DDBJ whole genome shotgun (WGS) entry which is preliminary data.</text>
</comment>
<evidence type="ECO:0000313" key="3">
    <source>
        <dbReference type="Proteomes" id="UP000807306"/>
    </source>
</evidence>
<sequence length="265" mass="29344">MGDLGEENARDDNQELARKDGHLYRSSYTTGRKFPPLCHQRPPQGFNTTTLFWKYDPLSNGTPDLNEEKDSLIRFVPQDSGDLVGATDWPYQTPDVVSTFQNIPSYGSSIFAKQTDSRTFNAGVTLSPVSLALLLLPSTGDETASSSSYQVSENLVDVIFGPQCKFPSCNASLKRDFNDTPTLPWNQTLHKFCLYPHWKNMNASKLSGPSHQFNSLNTNQSTYQNGFSSRQEVLSGIFSCFSLVDASPKIFANSIAEVAHIAPLL</sequence>
<keyword evidence="3" id="KW-1185">Reference proteome</keyword>
<dbReference type="Proteomes" id="UP000807306">
    <property type="component" value="Unassembled WGS sequence"/>
</dbReference>
<feature type="compositionally biased region" description="Basic and acidic residues" evidence="1">
    <location>
        <begin position="7"/>
        <end position="22"/>
    </location>
</feature>
<evidence type="ECO:0000313" key="2">
    <source>
        <dbReference type="EMBL" id="KAF9522088.1"/>
    </source>
</evidence>
<dbReference type="EMBL" id="MU157962">
    <property type="protein sequence ID" value="KAF9522088.1"/>
    <property type="molecule type" value="Genomic_DNA"/>
</dbReference>
<dbReference type="AlphaFoldDB" id="A0A9P6E441"/>
<proteinExistence type="predicted"/>
<name>A0A9P6E441_9AGAR</name>